<evidence type="ECO:0000256" key="5">
    <source>
        <dbReference type="SAM" id="MobiDB-lite"/>
    </source>
</evidence>
<evidence type="ECO:0000256" key="4">
    <source>
        <dbReference type="RuleBase" id="RU003345"/>
    </source>
</evidence>
<dbReference type="PROSITE" id="PS00687">
    <property type="entry name" value="ALDEHYDE_DEHYDR_GLU"/>
    <property type="match status" value="1"/>
</dbReference>
<organism evidence="7 8">
    <name type="scientific">Streptomyces avermitilis</name>
    <dbReference type="NCBI Taxonomy" id="33903"/>
    <lineage>
        <taxon>Bacteria</taxon>
        <taxon>Bacillati</taxon>
        <taxon>Actinomycetota</taxon>
        <taxon>Actinomycetes</taxon>
        <taxon>Kitasatosporales</taxon>
        <taxon>Streptomycetaceae</taxon>
        <taxon>Streptomyces</taxon>
    </lineage>
</organism>
<dbReference type="InterPro" id="IPR015590">
    <property type="entry name" value="Aldehyde_DH_dom"/>
</dbReference>
<dbReference type="SUPFAM" id="SSF53720">
    <property type="entry name" value="ALDH-like"/>
    <property type="match status" value="1"/>
</dbReference>
<evidence type="ECO:0000256" key="2">
    <source>
        <dbReference type="ARBA" id="ARBA00023002"/>
    </source>
</evidence>
<evidence type="ECO:0000256" key="3">
    <source>
        <dbReference type="PROSITE-ProRule" id="PRU10007"/>
    </source>
</evidence>
<keyword evidence="2 4" id="KW-0560">Oxidoreductase</keyword>
<dbReference type="AlphaFoldDB" id="A0A4D4M2N5"/>
<dbReference type="CDD" id="cd07139">
    <property type="entry name" value="ALDH_AldA-Rv0768"/>
    <property type="match status" value="1"/>
</dbReference>
<dbReference type="InterPro" id="IPR016161">
    <property type="entry name" value="Ald_DH/histidinol_DH"/>
</dbReference>
<dbReference type="FunFam" id="3.40.605.10:FF:000007">
    <property type="entry name" value="NAD/NADP-dependent betaine aldehyde dehydrogenase"/>
    <property type="match status" value="1"/>
</dbReference>
<feature type="compositionally biased region" description="Basic residues" evidence="5">
    <location>
        <begin position="507"/>
        <end position="532"/>
    </location>
</feature>
<feature type="region of interest" description="Disordered" evidence="5">
    <location>
        <begin position="630"/>
        <end position="692"/>
    </location>
</feature>
<dbReference type="PANTHER" id="PTHR42804">
    <property type="entry name" value="ALDEHYDE DEHYDROGENASE"/>
    <property type="match status" value="1"/>
</dbReference>
<evidence type="ECO:0000256" key="1">
    <source>
        <dbReference type="ARBA" id="ARBA00009986"/>
    </source>
</evidence>
<reference evidence="7 8" key="1">
    <citation type="submission" date="2019-04" db="EMBL/GenBank/DDBJ databases">
        <title>Draft genome sequences of Streptomyces avermitilis NBRC 14893.</title>
        <authorList>
            <person name="Komaki H."/>
            <person name="Tamura T."/>
            <person name="Hosoyama A."/>
        </authorList>
    </citation>
    <scope>NUCLEOTIDE SEQUENCE [LARGE SCALE GENOMIC DNA]</scope>
    <source>
        <strain evidence="7 8">NBRC 14893</strain>
    </source>
</reference>
<evidence type="ECO:0000313" key="7">
    <source>
        <dbReference type="EMBL" id="GDY66059.1"/>
    </source>
</evidence>
<feature type="region of interest" description="Disordered" evidence="5">
    <location>
        <begin position="492"/>
        <end position="587"/>
    </location>
</feature>
<dbReference type="InterPro" id="IPR029510">
    <property type="entry name" value="Ald_DH_CS_GLU"/>
</dbReference>
<evidence type="ECO:0000313" key="8">
    <source>
        <dbReference type="Proteomes" id="UP000302139"/>
    </source>
</evidence>
<dbReference type="Gene3D" id="3.40.309.10">
    <property type="entry name" value="Aldehyde Dehydrogenase, Chain A, domain 2"/>
    <property type="match status" value="1"/>
</dbReference>
<dbReference type="PANTHER" id="PTHR42804:SF1">
    <property type="entry name" value="ALDEHYDE DEHYDROGENASE-RELATED"/>
    <property type="match status" value="1"/>
</dbReference>
<gene>
    <name evidence="7" type="ORF">SAV14893_054520</name>
</gene>
<comment type="similarity">
    <text evidence="1 4">Belongs to the aldehyde dehydrogenase family.</text>
</comment>
<feature type="active site" evidence="3">
    <location>
        <position position="261"/>
    </location>
</feature>
<dbReference type="InterPro" id="IPR016162">
    <property type="entry name" value="Ald_DH_N"/>
</dbReference>
<feature type="compositionally biased region" description="Polar residues" evidence="5">
    <location>
        <begin position="673"/>
        <end position="683"/>
    </location>
</feature>
<dbReference type="EMBL" id="BJHX01000001">
    <property type="protein sequence ID" value="GDY66059.1"/>
    <property type="molecule type" value="Genomic_DNA"/>
</dbReference>
<dbReference type="GO" id="GO:0016620">
    <property type="term" value="F:oxidoreductase activity, acting on the aldehyde or oxo group of donors, NAD or NADP as acceptor"/>
    <property type="evidence" value="ECO:0007669"/>
    <property type="project" value="InterPro"/>
</dbReference>
<dbReference type="FunFam" id="3.40.309.10:FF:000012">
    <property type="entry name" value="Betaine aldehyde dehydrogenase"/>
    <property type="match status" value="1"/>
</dbReference>
<dbReference type="Pfam" id="PF00171">
    <property type="entry name" value="Aldedh"/>
    <property type="match status" value="1"/>
</dbReference>
<dbReference type="InterPro" id="IPR016163">
    <property type="entry name" value="Ald_DH_C"/>
</dbReference>
<name>A0A4D4M2N5_STRAX</name>
<dbReference type="Gene3D" id="3.40.605.10">
    <property type="entry name" value="Aldehyde Dehydrogenase, Chain A, domain 1"/>
    <property type="match status" value="1"/>
</dbReference>
<accession>A0A4D4M2N5</accession>
<feature type="compositionally biased region" description="Gly residues" evidence="5">
    <location>
        <begin position="569"/>
        <end position="581"/>
    </location>
</feature>
<protein>
    <recommendedName>
        <fullName evidence="6">Aldehyde dehydrogenase domain-containing protein</fullName>
    </recommendedName>
</protein>
<sequence length="692" mass="73964">MRPGRQSAMTELVEHGQLFIGGVLADPLGKDVIEVISPHTEEVIGRVPHASTADVDRAVAVARKAFDEGPWPRATLDERIEVVTRIKDAIAVRHEEIARVISSENGSPYSWSVLAQALGAMMVWDAAITVARNFTYEETRDGVLGKIVVRREPVGVVAAVVPWNVPQFVAAAKLAPALLTGCTVVLKPSPESPLDAYLLGEIAREAGLPEGVLSILPADREVSEYLVGHPGIDKVSFTGSVAAGRRVMEVASRNLTRVTLELGGKSAAVVLPDADITTSVPGIVSAAWMNNGQACVAQTRILVPRSRYDEFADAFAAAASALVVGDPLDPATQVGPLVARRQQRRNLDYIRIGQEEGAKILTGGGRPPGLDRGWYVEPTLFGDVDNSMRIAREEIFGPVICLLPYGDETEAVKIANDSDYGLSGSVWTADVEHGIDVARRVRTGTYSVNTFSLDMLGPFGGYKNSGLGREFGPEGYGEFLEHKMIHLPAGYEAPTGVEGPGPDGRPLAHRGRPLRLHRLRPVRPPRLRRLPPRLRPAVPAGRTGDRRQRADPGGGGELPRGGDRHQGAGERGAGVPTGGVSGSASAAKGRFRRPVHGRGFLWPVCGRGFFRSVRGEGFLRLVCGEGFPRPGSGEGFPRLVRGHGFPRPGRGHGFLGRSPATASRRLPSGRSGGTPSRCLSSPGRSRRGRTAR</sequence>
<comment type="caution">
    <text evidence="7">The sequence shown here is derived from an EMBL/GenBank/DDBJ whole genome shotgun (WGS) entry which is preliminary data.</text>
</comment>
<feature type="domain" description="Aldehyde dehydrogenase" evidence="6">
    <location>
        <begin position="32"/>
        <end position="485"/>
    </location>
</feature>
<dbReference type="Proteomes" id="UP000302139">
    <property type="component" value="Unassembled WGS sequence"/>
</dbReference>
<proteinExistence type="inferred from homology"/>
<evidence type="ECO:0000259" key="6">
    <source>
        <dbReference type="Pfam" id="PF00171"/>
    </source>
</evidence>